<dbReference type="AlphaFoldDB" id="A0A286GV98"/>
<reference evidence="2" key="1">
    <citation type="submission" date="2017-09" db="EMBL/GenBank/DDBJ databases">
        <authorList>
            <person name="Varghese N."/>
            <person name="Submissions S."/>
        </authorList>
    </citation>
    <scope>NUCLEOTIDE SEQUENCE [LARGE SCALE GENOMIC DNA]</scope>
    <source>
        <strain evidence="2">DSM 44270</strain>
    </source>
</reference>
<gene>
    <name evidence="1" type="ORF">SAMN06272739_2096</name>
</gene>
<protein>
    <submittedName>
        <fullName evidence="1">Uncharacterized protein</fullName>
    </submittedName>
</protein>
<accession>A0A286GV98</accession>
<sequence length="70" mass="7465">MPEVLGRRALGRATPALRARRARDGDATVLTVRPSGPLSAGERDDVLAEGRRLLGFLADGRVHDARFGGD</sequence>
<dbReference type="Proteomes" id="UP000219482">
    <property type="component" value="Unassembled WGS sequence"/>
</dbReference>
<keyword evidence="2" id="KW-1185">Reference proteome</keyword>
<proteinExistence type="predicted"/>
<name>A0A286GV98_9ACTN</name>
<organism evidence="1 2">
    <name type="scientific">Blastococcus haudaquaticus</name>
    <dbReference type="NCBI Taxonomy" id="1938745"/>
    <lineage>
        <taxon>Bacteria</taxon>
        <taxon>Bacillati</taxon>
        <taxon>Actinomycetota</taxon>
        <taxon>Actinomycetes</taxon>
        <taxon>Geodermatophilales</taxon>
        <taxon>Geodermatophilaceae</taxon>
        <taxon>Blastococcus</taxon>
    </lineage>
</organism>
<dbReference type="EMBL" id="OCNK01000002">
    <property type="protein sequence ID" value="SOD98934.1"/>
    <property type="molecule type" value="Genomic_DNA"/>
</dbReference>
<evidence type="ECO:0000313" key="2">
    <source>
        <dbReference type="Proteomes" id="UP000219482"/>
    </source>
</evidence>
<evidence type="ECO:0000313" key="1">
    <source>
        <dbReference type="EMBL" id="SOD98934.1"/>
    </source>
</evidence>
<dbReference type="RefSeq" id="WP_097183786.1">
    <property type="nucleotide sequence ID" value="NZ_OCNK01000002.1"/>
</dbReference>